<evidence type="ECO:0000313" key="3">
    <source>
        <dbReference type="EMBL" id="NEM91388.1"/>
    </source>
</evidence>
<keyword evidence="1" id="KW-1133">Transmembrane helix</keyword>
<dbReference type="InterPro" id="IPR002477">
    <property type="entry name" value="Peptidoglycan-bd-like"/>
</dbReference>
<protein>
    <submittedName>
        <fullName evidence="3">Peptidoglycan-binding protein</fullName>
    </submittedName>
</protein>
<comment type="caution">
    <text evidence="3">The sequence shown here is derived from an EMBL/GenBank/DDBJ whole genome shotgun (WGS) entry which is preliminary data.</text>
</comment>
<dbReference type="InterPro" id="IPR036365">
    <property type="entry name" value="PGBD-like_sf"/>
</dbReference>
<dbReference type="EMBL" id="JAAGWZ010000002">
    <property type="protein sequence ID" value="NEM91388.1"/>
    <property type="molecule type" value="Genomic_DNA"/>
</dbReference>
<dbReference type="InterPro" id="IPR036366">
    <property type="entry name" value="PGBDSf"/>
</dbReference>
<dbReference type="Gene3D" id="1.10.101.10">
    <property type="entry name" value="PGBD-like superfamily/PGBD"/>
    <property type="match status" value="1"/>
</dbReference>
<dbReference type="SUPFAM" id="SSF47090">
    <property type="entry name" value="PGBD-like"/>
    <property type="match status" value="1"/>
</dbReference>
<accession>A0A7C9PNF9</accession>
<evidence type="ECO:0000256" key="1">
    <source>
        <dbReference type="SAM" id="Phobius"/>
    </source>
</evidence>
<feature type="domain" description="Peptidoglycan binding-like" evidence="2">
    <location>
        <begin position="123"/>
        <end position="170"/>
    </location>
</feature>
<evidence type="ECO:0000259" key="2">
    <source>
        <dbReference type="Pfam" id="PF01471"/>
    </source>
</evidence>
<dbReference type="AlphaFoldDB" id="A0A7C9PNF9"/>
<dbReference type="RefSeq" id="WP_163473069.1">
    <property type="nucleotide sequence ID" value="NZ_JAAGWZ010000002.1"/>
</dbReference>
<gene>
    <name evidence="3" type="ORF">G3T37_08455</name>
</gene>
<sequence>MESPRALNIVGIVFVAIVIGAAAGWAGSTVFHPAAPAATQARFTTAKATLGSVGSSLSLNAIAEWTTTPVARNGAVGTVTKIYLKHPGALHAGSKIYAVDLRPVVVLPGVVPAFRGLALGDHGADVKQLQDFLVNQHLLSGVARGTFDYVTGQAVNNWQKSLGIDPTGSVQMGDVIYVPTLSQRLTLDPKVVEVGASLMGGEQTVLSLPASPDFTISTTPDLASAIPLQSDVTISAPSGAQWSAAIGPQSTDQQGNVNVVLRPKSGDTICPPDQCTQIPATGQTSLSAKIILSATVRGVVIPSGALRTPSNGALEVVEADGRIRRVKDLADANGLSVVSGIPAGTVVRVPATS</sequence>
<organism evidence="3 4">
    <name type="scientific">Galbitalea soli</name>
    <dbReference type="NCBI Taxonomy" id="1268042"/>
    <lineage>
        <taxon>Bacteria</taxon>
        <taxon>Bacillati</taxon>
        <taxon>Actinomycetota</taxon>
        <taxon>Actinomycetes</taxon>
        <taxon>Micrococcales</taxon>
        <taxon>Microbacteriaceae</taxon>
        <taxon>Galbitalea</taxon>
    </lineage>
</organism>
<dbReference type="Pfam" id="PF01471">
    <property type="entry name" value="PG_binding_1"/>
    <property type="match status" value="1"/>
</dbReference>
<name>A0A7C9PNF9_9MICO</name>
<proteinExistence type="predicted"/>
<keyword evidence="1" id="KW-0812">Transmembrane</keyword>
<reference evidence="3 4" key="1">
    <citation type="journal article" date="2014" name="Int. J. Syst. Evol. Microbiol.">
        <title>Description of Galbitalea soli gen. nov., sp. nov., and Frondihabitans sucicola sp. nov.</title>
        <authorList>
            <person name="Kim S.J."/>
            <person name="Lim J.M."/>
            <person name="Ahn J.H."/>
            <person name="Weon H.Y."/>
            <person name="Hamada M."/>
            <person name="Suzuki K."/>
            <person name="Ahn T.Y."/>
            <person name="Kwon S.W."/>
        </authorList>
    </citation>
    <scope>NUCLEOTIDE SEQUENCE [LARGE SCALE GENOMIC DNA]</scope>
    <source>
        <strain evidence="3 4">NBRC 108727</strain>
    </source>
</reference>
<evidence type="ECO:0000313" key="4">
    <source>
        <dbReference type="Proteomes" id="UP000479756"/>
    </source>
</evidence>
<keyword evidence="1" id="KW-0472">Membrane</keyword>
<feature type="transmembrane region" description="Helical" evidence="1">
    <location>
        <begin position="7"/>
        <end position="26"/>
    </location>
</feature>
<keyword evidence="4" id="KW-1185">Reference proteome</keyword>
<dbReference type="Proteomes" id="UP000479756">
    <property type="component" value="Unassembled WGS sequence"/>
</dbReference>